<dbReference type="InterPro" id="IPR001680">
    <property type="entry name" value="WD40_rpt"/>
</dbReference>
<feature type="repeat" description="WD" evidence="5">
    <location>
        <begin position="147"/>
        <end position="187"/>
    </location>
</feature>
<name>A0A7J7IFJ6_9RHOD</name>
<dbReference type="PANTHER" id="PTHR19849">
    <property type="entry name" value="PHOSPHOLIPASE A-2-ACTIVATING PROTEIN"/>
    <property type="match status" value="1"/>
</dbReference>
<evidence type="ECO:0000256" key="2">
    <source>
        <dbReference type="ARBA" id="ARBA00022490"/>
    </source>
</evidence>
<accession>A0A7J7IFJ6</accession>
<dbReference type="Pfam" id="PF09070">
    <property type="entry name" value="PFU"/>
    <property type="match status" value="1"/>
</dbReference>
<dbReference type="Gene3D" id="1.25.10.10">
    <property type="entry name" value="Leucine-rich Repeat Variant"/>
    <property type="match status" value="1"/>
</dbReference>
<gene>
    <name evidence="8" type="ORF">F1559_000873</name>
</gene>
<dbReference type="EMBL" id="VWRR01000012">
    <property type="protein sequence ID" value="KAF6001886.1"/>
    <property type="molecule type" value="Genomic_DNA"/>
</dbReference>
<dbReference type="PROSITE" id="PS51396">
    <property type="entry name" value="PUL"/>
    <property type="match status" value="1"/>
</dbReference>
<dbReference type="PROSITE" id="PS00678">
    <property type="entry name" value="WD_REPEATS_1"/>
    <property type="match status" value="1"/>
</dbReference>
<dbReference type="InterPro" id="IPR020472">
    <property type="entry name" value="WD40_PAC1"/>
</dbReference>
<evidence type="ECO:0000313" key="9">
    <source>
        <dbReference type="Proteomes" id="UP000530660"/>
    </source>
</evidence>
<reference evidence="8 9" key="1">
    <citation type="journal article" date="2020" name="J. Phycol.">
        <title>Comparative genome analysis reveals Cyanidiococcus gen. nov., a new extremophilic red algal genus sister to Cyanidioschyzon (Cyanidioschyzonaceae, Rhodophyta).</title>
        <authorList>
            <person name="Liu S.-L."/>
            <person name="Chiang Y.-R."/>
            <person name="Yoon H.S."/>
            <person name="Fu H.-Y."/>
        </authorList>
    </citation>
    <scope>NUCLEOTIDE SEQUENCE [LARGE SCALE GENOMIC DNA]</scope>
    <source>
        <strain evidence="8 9">THAL066</strain>
    </source>
</reference>
<evidence type="ECO:0000313" key="8">
    <source>
        <dbReference type="EMBL" id="KAF6001886.1"/>
    </source>
</evidence>
<feature type="repeat" description="WD" evidence="5">
    <location>
        <begin position="107"/>
        <end position="139"/>
    </location>
</feature>
<evidence type="ECO:0008006" key="10">
    <source>
        <dbReference type="Google" id="ProtNLM"/>
    </source>
</evidence>
<keyword evidence="2" id="KW-0963">Cytoplasm</keyword>
<dbReference type="PROSITE" id="PS50082">
    <property type="entry name" value="WD_REPEATS_2"/>
    <property type="match status" value="4"/>
</dbReference>
<dbReference type="Gene3D" id="3.10.20.870">
    <property type="entry name" value="PFU (PLAA family ubiquitin binding), C-terminal domain"/>
    <property type="match status" value="1"/>
</dbReference>
<dbReference type="GO" id="GO:0005634">
    <property type="term" value="C:nucleus"/>
    <property type="evidence" value="ECO:0007669"/>
    <property type="project" value="TreeGrafter"/>
</dbReference>
<evidence type="ECO:0000256" key="3">
    <source>
        <dbReference type="ARBA" id="ARBA00022574"/>
    </source>
</evidence>
<dbReference type="InterPro" id="IPR038122">
    <property type="entry name" value="PFU_sf"/>
</dbReference>
<feature type="repeat" description="WD" evidence="5">
    <location>
        <begin position="25"/>
        <end position="56"/>
    </location>
</feature>
<comment type="caution">
    <text evidence="8">The sequence shown here is derived from an EMBL/GenBank/DDBJ whole genome shotgun (WGS) entry which is preliminary data.</text>
</comment>
<sequence length="739" mass="81252">MSTDTSRDTNSRCVNSPGYHLACTLSGHSADVRAVAAFSKDLLVTGSRDGYVRLWQSGDLLESPIPVHCPYYVQTLAVLDSAKLLTGSSDKTVTWLDVHTQKVLCIGKGHDDVVSALSAEPASGLVASGSWDRTVRLWKHGQSLQTLEGHQASVWALLFLSETKLLSASADRTIRLWDIRTGQCEQSLQGHSDAVRALALIHTSARPDECFASAGNDGSILAWSASGQLLHRWLDVHSSFIYSLAVHEHHLISAGEDRTLRILDLREGCVVETIPHPNTVWSVAPIPGTDGDLLTGCADSCARVWTRCPERMASAEQVAEYEALLANQQNKWDQKEQIDPSQVPDAAVGLAEPGSRDGQTRLVRRQGSSDAIEVYMWSMANARWLKIGDVTDPPAESSRSNKTGYDFVFDVDVDGDAQRYRQLGYRRGENPYLAAERFLEEENLPRAFLEQIVQFLIDHVPANDLGMEKEAPSDPLTGSDRYVPLPDLTSLESNQRGRLPEFVRFESTDSYERILEHLPAAGRTRLLFSSLEPVTTEKLQVLAELLDTLPTAQVVAVIDLARLAVLDASAVHVFFANEPQTALDAVMRHAASLDASFGVQVSACRFLCNSFVHWQSAPVRRALLQRSGFILDTFTAQVNGHTPAKLWRVFTALLYNYAVLEQRCDVEKQSIQLCSESVLQSACLLGLARPAGVDDATELVSALCLLIHNPSRAKLAIAAGILEWEQIPSKIAERIRAFA</sequence>
<dbReference type="Pfam" id="PF08324">
    <property type="entry name" value="PUL"/>
    <property type="match status" value="1"/>
</dbReference>
<evidence type="ECO:0000256" key="1">
    <source>
        <dbReference type="ARBA" id="ARBA00004496"/>
    </source>
</evidence>
<dbReference type="GO" id="GO:0043130">
    <property type="term" value="F:ubiquitin binding"/>
    <property type="evidence" value="ECO:0007669"/>
    <property type="project" value="TreeGrafter"/>
</dbReference>
<dbReference type="GO" id="GO:0005737">
    <property type="term" value="C:cytoplasm"/>
    <property type="evidence" value="ECO:0007669"/>
    <property type="project" value="UniProtKB-SubCell"/>
</dbReference>
<dbReference type="SUPFAM" id="SSF50978">
    <property type="entry name" value="WD40 repeat-like"/>
    <property type="match status" value="1"/>
</dbReference>
<dbReference type="GO" id="GO:0043161">
    <property type="term" value="P:proteasome-mediated ubiquitin-dependent protein catabolic process"/>
    <property type="evidence" value="ECO:0007669"/>
    <property type="project" value="TreeGrafter"/>
</dbReference>
<dbReference type="AlphaFoldDB" id="A0A7J7IFJ6"/>
<dbReference type="PRINTS" id="PR00320">
    <property type="entry name" value="GPROTEINBRPT"/>
</dbReference>
<dbReference type="PANTHER" id="PTHR19849:SF0">
    <property type="entry name" value="PHOSPHOLIPASE A-2-ACTIVATING PROTEIN"/>
    <property type="match status" value="1"/>
</dbReference>
<dbReference type="InterPro" id="IPR036322">
    <property type="entry name" value="WD40_repeat_dom_sf"/>
</dbReference>
<keyword evidence="4" id="KW-0677">Repeat</keyword>
<dbReference type="SMART" id="SM00320">
    <property type="entry name" value="WD40"/>
    <property type="match status" value="7"/>
</dbReference>
<feature type="domain" description="PFU" evidence="6">
    <location>
        <begin position="376"/>
        <end position="470"/>
    </location>
</feature>
<dbReference type="Gene3D" id="2.130.10.10">
    <property type="entry name" value="YVTN repeat-like/Quinoprotein amine dehydrogenase"/>
    <property type="match status" value="2"/>
</dbReference>
<dbReference type="Pfam" id="PF00400">
    <property type="entry name" value="WD40"/>
    <property type="match status" value="6"/>
</dbReference>
<feature type="domain" description="PUL" evidence="7">
    <location>
        <begin position="481"/>
        <end position="739"/>
    </location>
</feature>
<dbReference type="InterPro" id="IPR019775">
    <property type="entry name" value="WD40_repeat_CS"/>
</dbReference>
<comment type="subcellular location">
    <subcellularLocation>
        <location evidence="1">Cytoplasm</location>
    </subcellularLocation>
</comment>
<feature type="repeat" description="WD" evidence="5">
    <location>
        <begin position="234"/>
        <end position="273"/>
    </location>
</feature>
<dbReference type="InterPro" id="IPR015155">
    <property type="entry name" value="PFU"/>
</dbReference>
<keyword evidence="9" id="KW-1185">Reference proteome</keyword>
<dbReference type="InterPro" id="IPR013535">
    <property type="entry name" value="PUL_dom"/>
</dbReference>
<dbReference type="InterPro" id="IPR015943">
    <property type="entry name" value="WD40/YVTN_repeat-like_dom_sf"/>
</dbReference>
<protein>
    <recommendedName>
        <fullName evidence="10">Phospholipase A-2-activating protein</fullName>
    </recommendedName>
</protein>
<dbReference type="CDD" id="cd00200">
    <property type="entry name" value="WD40"/>
    <property type="match status" value="1"/>
</dbReference>
<dbReference type="PROSITE" id="PS51394">
    <property type="entry name" value="PFU"/>
    <property type="match status" value="1"/>
</dbReference>
<evidence type="ECO:0000256" key="5">
    <source>
        <dbReference type="PROSITE-ProRule" id="PRU00221"/>
    </source>
</evidence>
<evidence type="ECO:0000256" key="4">
    <source>
        <dbReference type="ARBA" id="ARBA00022737"/>
    </source>
</evidence>
<dbReference type="InterPro" id="IPR011989">
    <property type="entry name" value="ARM-like"/>
</dbReference>
<proteinExistence type="predicted"/>
<evidence type="ECO:0000259" key="6">
    <source>
        <dbReference type="PROSITE" id="PS51394"/>
    </source>
</evidence>
<evidence type="ECO:0000259" key="7">
    <source>
        <dbReference type="PROSITE" id="PS51396"/>
    </source>
</evidence>
<organism evidence="8 9">
    <name type="scientific">Cyanidiococcus yangmingshanensis</name>
    <dbReference type="NCBI Taxonomy" id="2690220"/>
    <lineage>
        <taxon>Eukaryota</taxon>
        <taxon>Rhodophyta</taxon>
        <taxon>Bangiophyceae</taxon>
        <taxon>Cyanidiales</taxon>
        <taxon>Cyanidiaceae</taxon>
        <taxon>Cyanidiococcus</taxon>
    </lineage>
</organism>
<dbReference type="GO" id="GO:0010992">
    <property type="term" value="P:ubiquitin recycling"/>
    <property type="evidence" value="ECO:0007669"/>
    <property type="project" value="TreeGrafter"/>
</dbReference>
<dbReference type="OrthoDB" id="10265988at2759"/>
<dbReference type="Proteomes" id="UP000530660">
    <property type="component" value="Unassembled WGS sequence"/>
</dbReference>
<dbReference type="PROSITE" id="PS50294">
    <property type="entry name" value="WD_REPEATS_REGION"/>
    <property type="match status" value="3"/>
</dbReference>
<keyword evidence="3 5" id="KW-0853">WD repeat</keyword>